<dbReference type="CDD" id="cd02440">
    <property type="entry name" value="AdoMet_MTases"/>
    <property type="match status" value="1"/>
</dbReference>
<organism evidence="2">
    <name type="scientific">marine sediment metagenome</name>
    <dbReference type="NCBI Taxonomy" id="412755"/>
    <lineage>
        <taxon>unclassified sequences</taxon>
        <taxon>metagenomes</taxon>
        <taxon>ecological metagenomes</taxon>
    </lineage>
</organism>
<dbReference type="AlphaFoldDB" id="X1KPK2"/>
<name>X1KPK2_9ZZZZ</name>
<dbReference type="GO" id="GO:0008757">
    <property type="term" value="F:S-adenosylmethionine-dependent methyltransferase activity"/>
    <property type="evidence" value="ECO:0007669"/>
    <property type="project" value="InterPro"/>
</dbReference>
<dbReference type="EMBL" id="BARV01010177">
    <property type="protein sequence ID" value="GAI08992.1"/>
    <property type="molecule type" value="Genomic_DNA"/>
</dbReference>
<dbReference type="Pfam" id="PF08241">
    <property type="entry name" value="Methyltransf_11"/>
    <property type="match status" value="1"/>
</dbReference>
<feature type="non-terminal residue" evidence="2">
    <location>
        <position position="1"/>
    </location>
</feature>
<protein>
    <recommendedName>
        <fullName evidence="1">Methyltransferase type 11 domain-containing protein</fullName>
    </recommendedName>
</protein>
<accession>X1KPK2</accession>
<dbReference type="Gene3D" id="3.40.50.150">
    <property type="entry name" value="Vaccinia Virus protein VP39"/>
    <property type="match status" value="1"/>
</dbReference>
<gene>
    <name evidence="2" type="ORF">S06H3_19801</name>
</gene>
<feature type="domain" description="Methyltransferase type 11" evidence="1">
    <location>
        <begin position="1"/>
        <end position="39"/>
    </location>
</feature>
<sequence>EDNYFDVVIIRNALDHVEDPWQTLREVFRVLKPTGALYVWIYLYSWRASLAYRLINALTERYETEPWAFNWNRIKKCLTTIGFIPCLPAIEERPNLFRKPESTSDWLKQTLKKALDFKHSRGFTCVALPRKGVHKAWKLPGAG</sequence>
<dbReference type="InterPro" id="IPR029063">
    <property type="entry name" value="SAM-dependent_MTases_sf"/>
</dbReference>
<dbReference type="InterPro" id="IPR013216">
    <property type="entry name" value="Methyltransf_11"/>
</dbReference>
<dbReference type="SUPFAM" id="SSF53335">
    <property type="entry name" value="S-adenosyl-L-methionine-dependent methyltransferases"/>
    <property type="match status" value="1"/>
</dbReference>
<evidence type="ECO:0000259" key="1">
    <source>
        <dbReference type="Pfam" id="PF08241"/>
    </source>
</evidence>
<reference evidence="2" key="1">
    <citation type="journal article" date="2014" name="Front. Microbiol.">
        <title>High frequency of phylogenetically diverse reductive dehalogenase-homologous genes in deep subseafloor sedimentary metagenomes.</title>
        <authorList>
            <person name="Kawai M."/>
            <person name="Futagami T."/>
            <person name="Toyoda A."/>
            <person name="Takaki Y."/>
            <person name="Nishi S."/>
            <person name="Hori S."/>
            <person name="Arai W."/>
            <person name="Tsubouchi T."/>
            <person name="Morono Y."/>
            <person name="Uchiyama I."/>
            <person name="Ito T."/>
            <person name="Fujiyama A."/>
            <person name="Inagaki F."/>
            <person name="Takami H."/>
        </authorList>
    </citation>
    <scope>NUCLEOTIDE SEQUENCE</scope>
    <source>
        <strain evidence="2">Expedition CK06-06</strain>
    </source>
</reference>
<proteinExistence type="predicted"/>
<evidence type="ECO:0000313" key="2">
    <source>
        <dbReference type="EMBL" id="GAI08992.1"/>
    </source>
</evidence>
<comment type="caution">
    <text evidence="2">The sequence shown here is derived from an EMBL/GenBank/DDBJ whole genome shotgun (WGS) entry which is preliminary data.</text>
</comment>